<dbReference type="Gene3D" id="3.40.30.10">
    <property type="entry name" value="Glutaredoxin"/>
    <property type="match status" value="1"/>
</dbReference>
<dbReference type="InterPro" id="IPR036249">
    <property type="entry name" value="Thioredoxin-like_sf"/>
</dbReference>
<evidence type="ECO:0000313" key="2">
    <source>
        <dbReference type="Proteomes" id="UP001597347"/>
    </source>
</evidence>
<dbReference type="EMBL" id="JBHUEA010000010">
    <property type="protein sequence ID" value="MFD1721504.1"/>
    <property type="molecule type" value="Genomic_DNA"/>
</dbReference>
<organism evidence="1 2">
    <name type="scientific">Amnibacterium endophyticum</name>
    <dbReference type="NCBI Taxonomy" id="2109337"/>
    <lineage>
        <taxon>Bacteria</taxon>
        <taxon>Bacillati</taxon>
        <taxon>Actinomycetota</taxon>
        <taxon>Actinomycetes</taxon>
        <taxon>Micrococcales</taxon>
        <taxon>Microbacteriaceae</taxon>
        <taxon>Amnibacterium</taxon>
    </lineage>
</organism>
<keyword evidence="2" id="KW-1185">Reference proteome</keyword>
<name>A0ABW4LEB5_9MICO</name>
<gene>
    <name evidence="1" type="ORF">ACFSBI_08075</name>
</gene>
<dbReference type="RefSeq" id="WP_377933793.1">
    <property type="nucleotide sequence ID" value="NZ_JBHUEA010000010.1"/>
</dbReference>
<evidence type="ECO:0000313" key="1">
    <source>
        <dbReference type="EMBL" id="MFD1721504.1"/>
    </source>
</evidence>
<dbReference type="SUPFAM" id="SSF52833">
    <property type="entry name" value="Thioredoxin-like"/>
    <property type="match status" value="1"/>
</dbReference>
<sequence>MTVTVVVLVLAAAVAAALGWTWQRGTGTVRPGTLERVEPDHVALPEQAFGREATMLLFTSQQDDRTAPVRAALADLQRPGVRIAEVDLTARGDLAGRYAVTRTPSVLVLDADRRLRTRVKGPAEPAVLRDALERALDGPPRPRG</sequence>
<accession>A0ABW4LEB5</accession>
<protein>
    <recommendedName>
        <fullName evidence="3">Thioredoxin</fullName>
    </recommendedName>
</protein>
<reference evidence="2" key="1">
    <citation type="journal article" date="2019" name="Int. J. Syst. Evol. Microbiol.">
        <title>The Global Catalogue of Microorganisms (GCM) 10K type strain sequencing project: providing services to taxonomists for standard genome sequencing and annotation.</title>
        <authorList>
            <consortium name="The Broad Institute Genomics Platform"/>
            <consortium name="The Broad Institute Genome Sequencing Center for Infectious Disease"/>
            <person name="Wu L."/>
            <person name="Ma J."/>
        </authorList>
    </citation>
    <scope>NUCLEOTIDE SEQUENCE [LARGE SCALE GENOMIC DNA]</scope>
    <source>
        <strain evidence="2">CGMCC 1.12471</strain>
    </source>
</reference>
<comment type="caution">
    <text evidence="1">The sequence shown here is derived from an EMBL/GenBank/DDBJ whole genome shotgun (WGS) entry which is preliminary data.</text>
</comment>
<evidence type="ECO:0008006" key="3">
    <source>
        <dbReference type="Google" id="ProtNLM"/>
    </source>
</evidence>
<dbReference type="Proteomes" id="UP001597347">
    <property type="component" value="Unassembled WGS sequence"/>
</dbReference>
<proteinExistence type="predicted"/>